<name>A0A699SQY4_TANCI</name>
<organism evidence="1">
    <name type="scientific">Tanacetum cinerariifolium</name>
    <name type="common">Dalmatian daisy</name>
    <name type="synonym">Chrysanthemum cinerariifolium</name>
    <dbReference type="NCBI Taxonomy" id="118510"/>
    <lineage>
        <taxon>Eukaryota</taxon>
        <taxon>Viridiplantae</taxon>
        <taxon>Streptophyta</taxon>
        <taxon>Embryophyta</taxon>
        <taxon>Tracheophyta</taxon>
        <taxon>Spermatophyta</taxon>
        <taxon>Magnoliopsida</taxon>
        <taxon>eudicotyledons</taxon>
        <taxon>Gunneridae</taxon>
        <taxon>Pentapetalae</taxon>
        <taxon>asterids</taxon>
        <taxon>campanulids</taxon>
        <taxon>Asterales</taxon>
        <taxon>Asteraceae</taxon>
        <taxon>Asteroideae</taxon>
        <taxon>Anthemideae</taxon>
        <taxon>Anthemidinae</taxon>
        <taxon>Tanacetum</taxon>
    </lineage>
</organism>
<protein>
    <submittedName>
        <fullName evidence="1">Uncharacterized protein</fullName>
    </submittedName>
</protein>
<dbReference type="AlphaFoldDB" id="A0A699SQY4"/>
<proteinExistence type="predicted"/>
<feature type="non-terminal residue" evidence="1">
    <location>
        <position position="1"/>
    </location>
</feature>
<accession>A0A699SQY4</accession>
<comment type="caution">
    <text evidence="1">The sequence shown here is derived from an EMBL/GenBank/DDBJ whole genome shotgun (WGS) entry which is preliminary data.</text>
</comment>
<gene>
    <name evidence="1" type="ORF">Tci_871969</name>
</gene>
<evidence type="ECO:0000313" key="1">
    <source>
        <dbReference type="EMBL" id="GFC99999.1"/>
    </source>
</evidence>
<sequence>RMMVSLFLLEGLEEEAWVEAMRVEAMRVEAMRVEEE</sequence>
<reference evidence="1" key="1">
    <citation type="journal article" date="2019" name="Sci. Rep.">
        <title>Draft genome of Tanacetum cinerariifolium, the natural source of mosquito coil.</title>
        <authorList>
            <person name="Yamashiro T."/>
            <person name="Shiraishi A."/>
            <person name="Satake H."/>
            <person name="Nakayama K."/>
        </authorList>
    </citation>
    <scope>NUCLEOTIDE SEQUENCE</scope>
</reference>
<dbReference type="EMBL" id="BKCJ011182088">
    <property type="protein sequence ID" value="GFC99999.1"/>
    <property type="molecule type" value="Genomic_DNA"/>
</dbReference>